<keyword evidence="2" id="KW-0813">Transport</keyword>
<evidence type="ECO:0000313" key="7">
    <source>
        <dbReference type="EMBL" id="RAQ95389.1"/>
    </source>
</evidence>
<sequence length="515" mass="56041">MSLSEQPKLISEEQLVEQFGYRQEFRRELKRFASFAVGFSFISITTGIFTTYGSVLNWGGPRGIWTWPLVIVGQLLVALVFGALASRIPLAGYSYQWASRLINPKIGWLTGWISFTFLVVDVVAVDYAVAQTVLPTLFGYTETPVNAWIATAVVILIQTLLVLFSTVWATRINNTAVGTEVVGIVGLTLLLLIVGGARGLLHPDHLFSTGSVPAANYFSFGGLFSSGPFMLSFLLGAFTIVGFEAAANLAEETQEAHRTVPFAMWSSVLLSGVVGFAFLIALNLASDNLQALASSATPVADIITHILGPIVGDIFLVLVTFSIFACGLVIFITLTRLIWAMSRDERFPASRWLRQVNPNTGTPVPSTVLSFVLCELVLALFAGIGLAQNQTTTLSNLFSAATLLPAIIYLLTVIYYVAARRRLPSIPGGLNLGVFEWPVIILALIWLVFELLIFRDRQFAVPWLYTLGMFALGLIYFVWLLIARPAVLKTVPIEETVRALGNSSPSAEISGSSTT</sequence>
<dbReference type="GO" id="GO:0022857">
    <property type="term" value="F:transmembrane transporter activity"/>
    <property type="evidence" value="ECO:0007669"/>
    <property type="project" value="InterPro"/>
</dbReference>
<dbReference type="AlphaFoldDB" id="A0A328VEQ4"/>
<dbReference type="Proteomes" id="UP000248706">
    <property type="component" value="Unassembled WGS sequence"/>
</dbReference>
<dbReference type="GO" id="GO:0016020">
    <property type="term" value="C:membrane"/>
    <property type="evidence" value="ECO:0007669"/>
    <property type="project" value="UniProtKB-SubCell"/>
</dbReference>
<comment type="subcellular location">
    <subcellularLocation>
        <location evidence="1">Membrane</location>
        <topology evidence="1">Multi-pass membrane protein</topology>
    </subcellularLocation>
</comment>
<evidence type="ECO:0000256" key="6">
    <source>
        <dbReference type="SAM" id="Phobius"/>
    </source>
</evidence>
<dbReference type="Pfam" id="PF13520">
    <property type="entry name" value="AA_permease_2"/>
    <property type="match status" value="1"/>
</dbReference>
<accession>A0A328VEQ4</accession>
<keyword evidence="5 6" id="KW-0472">Membrane</keyword>
<evidence type="ECO:0000256" key="4">
    <source>
        <dbReference type="ARBA" id="ARBA00022989"/>
    </source>
</evidence>
<dbReference type="Gene3D" id="1.20.1740.10">
    <property type="entry name" value="Amino acid/polyamine transporter I"/>
    <property type="match status" value="1"/>
</dbReference>
<feature type="transmembrane region" description="Helical" evidence="6">
    <location>
        <begin position="181"/>
        <end position="201"/>
    </location>
</feature>
<feature type="transmembrane region" description="Helical" evidence="6">
    <location>
        <begin position="360"/>
        <end position="385"/>
    </location>
</feature>
<dbReference type="PANTHER" id="PTHR45649">
    <property type="entry name" value="AMINO-ACID PERMEASE BAT1"/>
    <property type="match status" value="1"/>
</dbReference>
<feature type="transmembrane region" description="Helical" evidence="6">
    <location>
        <begin position="32"/>
        <end position="52"/>
    </location>
</feature>
<feature type="transmembrane region" description="Helical" evidence="6">
    <location>
        <begin position="229"/>
        <end position="250"/>
    </location>
</feature>
<dbReference type="RefSeq" id="WP_112428077.1">
    <property type="nucleotide sequence ID" value="NZ_MCIF01000002.1"/>
</dbReference>
<proteinExistence type="predicted"/>
<feature type="transmembrane region" description="Helical" evidence="6">
    <location>
        <begin position="397"/>
        <end position="418"/>
    </location>
</feature>
<evidence type="ECO:0000256" key="3">
    <source>
        <dbReference type="ARBA" id="ARBA00022692"/>
    </source>
</evidence>
<gene>
    <name evidence="7" type="ORF">A4R35_07560</name>
</gene>
<evidence type="ECO:0000256" key="2">
    <source>
        <dbReference type="ARBA" id="ARBA00022448"/>
    </source>
</evidence>
<feature type="transmembrane region" description="Helical" evidence="6">
    <location>
        <begin position="430"/>
        <end position="454"/>
    </location>
</feature>
<dbReference type="PIRSF" id="PIRSF006060">
    <property type="entry name" value="AA_transporter"/>
    <property type="match status" value="1"/>
</dbReference>
<protein>
    <submittedName>
        <fullName evidence="7">Amino acid permease</fullName>
    </submittedName>
</protein>
<evidence type="ECO:0000256" key="5">
    <source>
        <dbReference type="ARBA" id="ARBA00023136"/>
    </source>
</evidence>
<dbReference type="PANTHER" id="PTHR45649:SF26">
    <property type="entry name" value="OS04G0435100 PROTEIN"/>
    <property type="match status" value="1"/>
</dbReference>
<reference evidence="7 8" key="1">
    <citation type="submission" date="2016-08" db="EMBL/GenBank/DDBJ databases">
        <title>Analysis of Carbohydrate Active Enzymes in Thermogemmatispora T81 Reveals Carbohydrate Degradation Ability.</title>
        <authorList>
            <person name="Tomazini A."/>
            <person name="Lal S."/>
            <person name="Stott M."/>
            <person name="Henrissat B."/>
            <person name="Polikarpov I."/>
            <person name="Sparling R."/>
            <person name="Levin D.B."/>
        </authorList>
    </citation>
    <scope>NUCLEOTIDE SEQUENCE [LARGE SCALE GENOMIC DNA]</scope>
    <source>
        <strain evidence="7 8">T81</strain>
    </source>
</reference>
<name>A0A328VEQ4_9CHLR</name>
<comment type="caution">
    <text evidence="7">The sequence shown here is derived from an EMBL/GenBank/DDBJ whole genome shotgun (WGS) entry which is preliminary data.</text>
</comment>
<feature type="transmembrane region" description="Helical" evidence="6">
    <location>
        <begin position="460"/>
        <end position="482"/>
    </location>
</feature>
<organism evidence="7 8">
    <name type="scientific">Thermogemmatispora tikiterensis</name>
    <dbReference type="NCBI Taxonomy" id="1825093"/>
    <lineage>
        <taxon>Bacteria</taxon>
        <taxon>Bacillati</taxon>
        <taxon>Chloroflexota</taxon>
        <taxon>Ktedonobacteria</taxon>
        <taxon>Thermogemmatisporales</taxon>
        <taxon>Thermogemmatisporaceae</taxon>
        <taxon>Thermogemmatispora</taxon>
    </lineage>
</organism>
<evidence type="ECO:0000313" key="8">
    <source>
        <dbReference type="Proteomes" id="UP000248706"/>
    </source>
</evidence>
<feature type="transmembrane region" description="Helical" evidence="6">
    <location>
        <begin position="262"/>
        <end position="285"/>
    </location>
</feature>
<feature type="transmembrane region" description="Helical" evidence="6">
    <location>
        <begin position="314"/>
        <end position="339"/>
    </location>
</feature>
<dbReference type="InterPro" id="IPR002293">
    <property type="entry name" value="AA/rel_permease1"/>
</dbReference>
<keyword evidence="4 6" id="KW-1133">Transmembrane helix</keyword>
<keyword evidence="3 6" id="KW-0812">Transmembrane</keyword>
<keyword evidence="8" id="KW-1185">Reference proteome</keyword>
<dbReference type="OrthoDB" id="8274074at2"/>
<evidence type="ECO:0000256" key="1">
    <source>
        <dbReference type="ARBA" id="ARBA00004141"/>
    </source>
</evidence>
<feature type="transmembrane region" description="Helical" evidence="6">
    <location>
        <begin position="106"/>
        <end position="125"/>
    </location>
</feature>
<dbReference type="EMBL" id="MCIF01000002">
    <property type="protein sequence ID" value="RAQ95389.1"/>
    <property type="molecule type" value="Genomic_DNA"/>
</dbReference>
<feature type="transmembrane region" description="Helical" evidence="6">
    <location>
        <begin position="145"/>
        <end position="169"/>
    </location>
</feature>
<feature type="transmembrane region" description="Helical" evidence="6">
    <location>
        <begin position="64"/>
        <end position="85"/>
    </location>
</feature>